<dbReference type="NCBIfam" id="TIGR01350">
    <property type="entry name" value="lipoamide_DH"/>
    <property type="match status" value="1"/>
</dbReference>
<keyword evidence="10 12" id="KW-0676">Redox-active center</keyword>
<evidence type="ECO:0000256" key="9">
    <source>
        <dbReference type="ARBA" id="ARBA00023157"/>
    </source>
</evidence>
<keyword evidence="15" id="KW-0670">Pyruvate</keyword>
<dbReference type="PROSITE" id="PS00189">
    <property type="entry name" value="LIPOYL"/>
    <property type="match status" value="2"/>
</dbReference>
<dbReference type="RefSeq" id="WP_082624876.1">
    <property type="nucleotide sequence ID" value="NZ_CP012746.1"/>
</dbReference>
<dbReference type="InterPro" id="IPR003016">
    <property type="entry name" value="2-oxoA_DH_lipoyl-BS"/>
</dbReference>
<evidence type="ECO:0000256" key="13">
    <source>
        <dbReference type="SAM" id="MobiDB-lite"/>
    </source>
</evidence>
<dbReference type="InterPro" id="IPR004099">
    <property type="entry name" value="Pyr_nucl-diS_OxRdtase_dimer"/>
</dbReference>
<dbReference type="Pfam" id="PF07992">
    <property type="entry name" value="Pyr_redox_2"/>
    <property type="match status" value="1"/>
</dbReference>
<dbReference type="InterPro" id="IPR036188">
    <property type="entry name" value="FAD/NAD-bd_sf"/>
</dbReference>
<keyword evidence="7 12" id="KW-0560">Oxidoreductase</keyword>
<keyword evidence="5" id="KW-0450">Lipoyl</keyword>
<dbReference type="Pfam" id="PF00364">
    <property type="entry name" value="Biotin_lipoyl"/>
    <property type="match status" value="2"/>
</dbReference>
<dbReference type="SUPFAM" id="SSF51905">
    <property type="entry name" value="FAD/NAD(P)-binding domain"/>
    <property type="match status" value="1"/>
</dbReference>
<accession>A0A0P0RBS6</accession>
<dbReference type="FunFam" id="3.30.390.30:FF:000001">
    <property type="entry name" value="Dihydrolipoyl dehydrogenase"/>
    <property type="match status" value="1"/>
</dbReference>
<dbReference type="FunFam" id="2.40.50.100:FF:000009">
    <property type="entry name" value="Acetyltransferase component of pyruvate dehydrogenase complex"/>
    <property type="match status" value="2"/>
</dbReference>
<dbReference type="GO" id="GO:0050660">
    <property type="term" value="F:flavin adenine dinucleotide binding"/>
    <property type="evidence" value="ECO:0007669"/>
    <property type="project" value="InterPro"/>
</dbReference>
<comment type="similarity">
    <text evidence="2 12">Belongs to the class-I pyridine nucleotide-disulfide oxidoreductase family.</text>
</comment>
<dbReference type="InterPro" id="IPR016156">
    <property type="entry name" value="FAD/NAD-linked_Rdtase_dimer_sf"/>
</dbReference>
<dbReference type="Proteomes" id="UP000019146">
    <property type="component" value="Chromosome 1"/>
</dbReference>
<dbReference type="InterPro" id="IPR012999">
    <property type="entry name" value="Pyr_OxRdtase_I_AS"/>
</dbReference>
<evidence type="ECO:0000256" key="3">
    <source>
        <dbReference type="ARBA" id="ARBA00012608"/>
    </source>
</evidence>
<evidence type="ECO:0000256" key="1">
    <source>
        <dbReference type="ARBA" id="ARBA00001938"/>
    </source>
</evidence>
<dbReference type="Gene3D" id="3.30.390.30">
    <property type="match status" value="1"/>
</dbReference>
<feature type="region of interest" description="Disordered" evidence="13">
    <location>
        <begin position="190"/>
        <end position="209"/>
    </location>
</feature>
<dbReference type="PANTHER" id="PTHR22912:SF160">
    <property type="entry name" value="DIHYDROLIPOYL DEHYDROGENASE"/>
    <property type="match status" value="1"/>
</dbReference>
<sequence>MSLVEVKVPDIGDFKDVDVIEVNIKPGDTIEKEQSLLTLETDKASMEVPSEAAGTVKEVRVKAGDKVSQGTVIATVETSGEAKAAKEPEKAAPAPAPAATPAAGGGGVQEIKVPDIGDYKDVPVIEVTVKVGDRVEKEQSLVTLESDKATMDVPSPAAGVVKELKVKVGDNVSEGSVLLLLEGEGAAAAPAPKAAPAPAPAPAAAAAPAPQAGSYSGSADIECDMLVLGAGPGGYSAAFRSADLGMKTVLVERYATLGGVCLNVGCIPSKALLHTALVIDEAAALGSHGISFGKPQIDLDKLRDFKSGVVKKLTGGLAGMAKARKVEVVTGVGTFVDPYHMEVQGDSGKKVVRFKQAIIAAGSQAVKLPFIPEDPRVVDSTGALELRQIPKRMLVIGGGIIGLEMATVYATLGAQIDVVEMLDGLMAGADRDLVKVWEKFNSKRFTNVMLKTKTTAAEAKPDGIYVSFEGEKAPAEAQRYDLVLVAVGRSPNGKKIGADKAGVAVTDRGFIEVDKQMRTNVPHIFAIGDVVGQPMLAHKAVHEGHVAAEAAHGEKAYFDALQIPSVAYTDPEVAWAGKTEDQCKAEGIKYGKAVFPWAASGRAIANGRDEGFTKLIFDEETHRVIGGGIVGLNAGDLISEVCLAVEMGADATDIGKTIHPHPTLGESIGMAAELYEGVCTDLPPQKKK</sequence>
<proteinExistence type="inferred from homology"/>
<evidence type="ECO:0000256" key="8">
    <source>
        <dbReference type="ARBA" id="ARBA00023027"/>
    </source>
</evidence>
<dbReference type="InterPro" id="IPR006258">
    <property type="entry name" value="Lipoamide_DH"/>
</dbReference>
<dbReference type="SUPFAM" id="SSF55424">
    <property type="entry name" value="FAD/NAD-linked reductases, dimerisation (C-terminal) domain"/>
    <property type="match status" value="1"/>
</dbReference>
<keyword evidence="9" id="KW-1015">Disulfide bond</keyword>
<organism evidence="15 16">
    <name type="scientific">Paraburkholderia caribensis MBA4</name>
    <dbReference type="NCBI Taxonomy" id="1323664"/>
    <lineage>
        <taxon>Bacteria</taxon>
        <taxon>Pseudomonadati</taxon>
        <taxon>Pseudomonadota</taxon>
        <taxon>Betaproteobacteria</taxon>
        <taxon>Burkholderiales</taxon>
        <taxon>Burkholderiaceae</taxon>
        <taxon>Paraburkholderia</taxon>
    </lineage>
</organism>
<dbReference type="Gene3D" id="3.50.50.60">
    <property type="entry name" value="FAD/NAD(P)-binding domain"/>
    <property type="match status" value="2"/>
</dbReference>
<keyword evidence="8 12" id="KW-0520">NAD</keyword>
<dbReference type="InterPro" id="IPR000089">
    <property type="entry name" value="Biotin_lipoyl"/>
</dbReference>
<reference evidence="15 16" key="1">
    <citation type="journal article" date="2014" name="Genome Announc.">
        <title>Draft Genome Sequence of the Haloacid-Degrading Burkholderia caribensis Strain MBA4.</title>
        <authorList>
            <person name="Pan Y."/>
            <person name="Kong K.F."/>
            <person name="Tsang J.S."/>
        </authorList>
    </citation>
    <scope>NUCLEOTIDE SEQUENCE [LARGE SCALE GENOMIC DNA]</scope>
    <source>
        <strain evidence="15 16">MBA4</strain>
    </source>
</reference>
<evidence type="ECO:0000256" key="5">
    <source>
        <dbReference type="ARBA" id="ARBA00022823"/>
    </source>
</evidence>
<dbReference type="EMBL" id="CP012746">
    <property type="protein sequence ID" value="ALL65670.1"/>
    <property type="molecule type" value="Genomic_DNA"/>
</dbReference>
<dbReference type="GeneID" id="69969707"/>
<dbReference type="PROSITE" id="PS00076">
    <property type="entry name" value="PYRIDINE_REDOX_1"/>
    <property type="match status" value="1"/>
</dbReference>
<comment type="miscellaneous">
    <text evidence="12">The active site is a redox-active disulfide bond.</text>
</comment>
<dbReference type="GO" id="GO:0006103">
    <property type="term" value="P:2-oxoglutarate metabolic process"/>
    <property type="evidence" value="ECO:0007669"/>
    <property type="project" value="TreeGrafter"/>
</dbReference>
<comment type="catalytic activity">
    <reaction evidence="11 12">
        <text>N(6)-[(R)-dihydrolipoyl]-L-lysyl-[protein] + NAD(+) = N(6)-[(R)-lipoyl]-L-lysyl-[protein] + NADH + H(+)</text>
        <dbReference type="Rhea" id="RHEA:15045"/>
        <dbReference type="Rhea" id="RHEA-COMP:10474"/>
        <dbReference type="Rhea" id="RHEA-COMP:10475"/>
        <dbReference type="ChEBI" id="CHEBI:15378"/>
        <dbReference type="ChEBI" id="CHEBI:57540"/>
        <dbReference type="ChEBI" id="CHEBI:57945"/>
        <dbReference type="ChEBI" id="CHEBI:83099"/>
        <dbReference type="ChEBI" id="CHEBI:83100"/>
        <dbReference type="EC" id="1.8.1.4"/>
    </reaction>
</comment>
<dbReference type="EC" id="1.8.1.4" evidence="3 12"/>
<dbReference type="PRINTS" id="PR00411">
    <property type="entry name" value="PNDRDTASEI"/>
</dbReference>
<feature type="domain" description="Lipoyl-binding" evidence="14">
    <location>
        <begin position="3"/>
        <end position="77"/>
    </location>
</feature>
<comment type="cofactor">
    <cofactor evidence="1">
        <name>(R)-lipoate</name>
        <dbReference type="ChEBI" id="CHEBI:83088"/>
    </cofactor>
</comment>
<evidence type="ECO:0000256" key="6">
    <source>
        <dbReference type="ARBA" id="ARBA00022827"/>
    </source>
</evidence>
<evidence type="ECO:0000256" key="4">
    <source>
        <dbReference type="ARBA" id="ARBA00022630"/>
    </source>
</evidence>
<keyword evidence="4 12" id="KW-0285">Flavoprotein</keyword>
<dbReference type="SUPFAM" id="SSF51230">
    <property type="entry name" value="Single hybrid motif"/>
    <property type="match status" value="2"/>
</dbReference>
<evidence type="ECO:0000256" key="7">
    <source>
        <dbReference type="ARBA" id="ARBA00023002"/>
    </source>
</evidence>
<evidence type="ECO:0000256" key="2">
    <source>
        <dbReference type="ARBA" id="ARBA00007532"/>
    </source>
</evidence>
<feature type="domain" description="Lipoyl-binding" evidence="14">
    <location>
        <begin position="108"/>
        <end position="182"/>
    </location>
</feature>
<gene>
    <name evidence="15" type="ORF">K788_0007470</name>
</gene>
<dbReference type="InterPro" id="IPR023753">
    <property type="entry name" value="FAD/NAD-binding_dom"/>
</dbReference>
<dbReference type="InterPro" id="IPR011053">
    <property type="entry name" value="Single_hybrid_motif"/>
</dbReference>
<evidence type="ECO:0000313" key="15">
    <source>
        <dbReference type="EMBL" id="ALL65670.1"/>
    </source>
</evidence>
<evidence type="ECO:0000256" key="11">
    <source>
        <dbReference type="ARBA" id="ARBA00049187"/>
    </source>
</evidence>
<keyword evidence="6 12" id="KW-0274">FAD</keyword>
<evidence type="ECO:0000313" key="16">
    <source>
        <dbReference type="Proteomes" id="UP000019146"/>
    </source>
</evidence>
<dbReference type="KEGG" id="bcai:K788_0007470"/>
<dbReference type="PANTHER" id="PTHR22912">
    <property type="entry name" value="DISULFIDE OXIDOREDUCTASE"/>
    <property type="match status" value="1"/>
</dbReference>
<comment type="cofactor">
    <cofactor evidence="12">
        <name>FAD</name>
        <dbReference type="ChEBI" id="CHEBI:57692"/>
    </cofactor>
    <text evidence="12">Binds 1 FAD per subunit.</text>
</comment>
<protein>
    <recommendedName>
        <fullName evidence="3 12">Dihydrolipoyl dehydrogenase</fullName>
        <ecNumber evidence="3 12">1.8.1.4</ecNumber>
    </recommendedName>
</protein>
<dbReference type="PRINTS" id="PR00368">
    <property type="entry name" value="FADPNR"/>
</dbReference>
<feature type="region of interest" description="Disordered" evidence="13">
    <location>
        <begin position="78"/>
        <end position="109"/>
    </location>
</feature>
<dbReference type="AlphaFoldDB" id="A0A0P0RBS6"/>
<dbReference type="PROSITE" id="PS50968">
    <property type="entry name" value="BIOTINYL_LIPOYL"/>
    <property type="match status" value="2"/>
</dbReference>
<dbReference type="Pfam" id="PF02852">
    <property type="entry name" value="Pyr_redox_dim"/>
    <property type="match status" value="1"/>
</dbReference>
<dbReference type="InterPro" id="IPR050151">
    <property type="entry name" value="Class-I_Pyr_Nuc-Dis_Oxidored"/>
</dbReference>
<dbReference type="Gene3D" id="2.40.50.100">
    <property type="match status" value="2"/>
</dbReference>
<evidence type="ECO:0000256" key="12">
    <source>
        <dbReference type="RuleBase" id="RU003692"/>
    </source>
</evidence>
<dbReference type="GO" id="GO:0004148">
    <property type="term" value="F:dihydrolipoyl dehydrogenase (NADH) activity"/>
    <property type="evidence" value="ECO:0007669"/>
    <property type="project" value="UniProtKB-EC"/>
</dbReference>
<evidence type="ECO:0000259" key="14">
    <source>
        <dbReference type="PROSITE" id="PS50968"/>
    </source>
</evidence>
<feature type="compositionally biased region" description="Low complexity" evidence="13">
    <location>
        <begin position="91"/>
        <end position="102"/>
    </location>
</feature>
<evidence type="ECO:0000256" key="10">
    <source>
        <dbReference type="ARBA" id="ARBA00023284"/>
    </source>
</evidence>
<dbReference type="CDD" id="cd06849">
    <property type="entry name" value="lipoyl_domain"/>
    <property type="match status" value="2"/>
</dbReference>
<name>A0A0P0RBS6_9BURK</name>